<reference evidence="7 8" key="1">
    <citation type="submission" date="2018-02" db="EMBL/GenBank/DDBJ databases">
        <title>The genomes of Aspergillus section Nigri reveals drivers in fungal speciation.</title>
        <authorList>
            <consortium name="DOE Joint Genome Institute"/>
            <person name="Vesth T.C."/>
            <person name="Nybo J."/>
            <person name="Theobald S."/>
            <person name="Brandl J."/>
            <person name="Frisvad J.C."/>
            <person name="Nielsen K.F."/>
            <person name="Lyhne E.K."/>
            <person name="Kogle M.E."/>
            <person name="Kuo A."/>
            <person name="Riley R."/>
            <person name="Clum A."/>
            <person name="Nolan M."/>
            <person name="Lipzen A."/>
            <person name="Salamov A."/>
            <person name="Henrissat B."/>
            <person name="Wiebenga A."/>
            <person name="De vries R.P."/>
            <person name="Grigoriev I.V."/>
            <person name="Mortensen U.H."/>
            <person name="Andersen M.R."/>
            <person name="Baker S.E."/>
        </authorList>
    </citation>
    <scope>NUCLEOTIDE SEQUENCE [LARGE SCALE GENOMIC DNA]</scope>
    <source>
        <strain evidence="7 8">CBS 101889</strain>
    </source>
</reference>
<dbReference type="RefSeq" id="XP_025554802.1">
    <property type="nucleotide sequence ID" value="XM_025692503.1"/>
</dbReference>
<dbReference type="GO" id="GO:0005739">
    <property type="term" value="C:mitochondrion"/>
    <property type="evidence" value="ECO:0007669"/>
    <property type="project" value="UniProtKB-SubCell"/>
</dbReference>
<comment type="subcellular location">
    <subcellularLocation>
        <location evidence="1">Mitochondrion</location>
    </subcellularLocation>
</comment>
<name>A0A395I9B2_ASPHC</name>
<dbReference type="OrthoDB" id="6220758at2759"/>
<proteinExistence type="inferred from homology"/>
<evidence type="ECO:0000313" key="8">
    <source>
        <dbReference type="Proteomes" id="UP000248961"/>
    </source>
</evidence>
<keyword evidence="8" id="KW-1185">Reference proteome</keyword>
<dbReference type="AlphaFoldDB" id="A0A395I9B2"/>
<organism evidence="7 8">
    <name type="scientific">Aspergillus homomorphus (strain CBS 101889)</name>
    <dbReference type="NCBI Taxonomy" id="1450537"/>
    <lineage>
        <taxon>Eukaryota</taxon>
        <taxon>Fungi</taxon>
        <taxon>Dikarya</taxon>
        <taxon>Ascomycota</taxon>
        <taxon>Pezizomycotina</taxon>
        <taxon>Eurotiomycetes</taxon>
        <taxon>Eurotiomycetidae</taxon>
        <taxon>Eurotiales</taxon>
        <taxon>Aspergillaceae</taxon>
        <taxon>Aspergillus</taxon>
        <taxon>Aspergillus subgen. Circumdati</taxon>
    </lineage>
</organism>
<dbReference type="GO" id="GO:1990904">
    <property type="term" value="C:ribonucleoprotein complex"/>
    <property type="evidence" value="ECO:0007669"/>
    <property type="project" value="UniProtKB-KW"/>
</dbReference>
<evidence type="ECO:0000256" key="2">
    <source>
        <dbReference type="ARBA" id="ARBA00008860"/>
    </source>
</evidence>
<evidence type="ECO:0000256" key="1">
    <source>
        <dbReference type="ARBA" id="ARBA00004173"/>
    </source>
</evidence>
<keyword evidence="3" id="KW-0689">Ribosomal protein</keyword>
<dbReference type="EMBL" id="KZ824271">
    <property type="protein sequence ID" value="RAL15648.1"/>
    <property type="molecule type" value="Genomic_DNA"/>
</dbReference>
<evidence type="ECO:0000313" key="7">
    <source>
        <dbReference type="EMBL" id="RAL15648.1"/>
    </source>
</evidence>
<protein>
    <recommendedName>
        <fullName evidence="6">Large ribosomal subunit protein mL50</fullName>
    </recommendedName>
</protein>
<dbReference type="InterPro" id="IPR018305">
    <property type="entry name" value="Ribosomal_m50"/>
</dbReference>
<keyword evidence="4" id="KW-0496">Mitochondrion</keyword>
<evidence type="ECO:0000256" key="3">
    <source>
        <dbReference type="ARBA" id="ARBA00022980"/>
    </source>
</evidence>
<comment type="similarity">
    <text evidence="2">Belongs to the mitochondrion-specific ribosomal protein mL50 family.</text>
</comment>
<keyword evidence="5" id="KW-0687">Ribonucleoprotein</keyword>
<dbReference type="STRING" id="1450537.A0A395I9B2"/>
<dbReference type="Pfam" id="PF10501">
    <property type="entry name" value="Ribosomal_L50"/>
    <property type="match status" value="1"/>
</dbReference>
<gene>
    <name evidence="7" type="ORF">BO97DRAFT_363455</name>
</gene>
<dbReference type="VEuPathDB" id="FungiDB:BO97DRAFT_363455"/>
<evidence type="ECO:0000256" key="6">
    <source>
        <dbReference type="ARBA" id="ARBA00035183"/>
    </source>
</evidence>
<evidence type="ECO:0000256" key="5">
    <source>
        <dbReference type="ARBA" id="ARBA00023274"/>
    </source>
</evidence>
<dbReference type="GO" id="GO:0005840">
    <property type="term" value="C:ribosome"/>
    <property type="evidence" value="ECO:0007669"/>
    <property type="project" value="UniProtKB-KW"/>
</dbReference>
<dbReference type="GeneID" id="37196792"/>
<accession>A0A395I9B2</accession>
<evidence type="ECO:0000256" key="4">
    <source>
        <dbReference type="ARBA" id="ARBA00023128"/>
    </source>
</evidence>
<sequence>MRPSVRLLNLEVPPIQGARTLYVCSVCRHAARPRPIVTRQFLRNASNANSLTEKVRRKIWGTDNPPGLKDPYGGEGALERRFKNKGAQVIEEAETPEASQAIDAAASEDAVPASADYEPATTWDGLDRVGHLGRWSDLPPAPADVYESFQVPKKITKKELLSLAAHQAVVELCLMHKLGKPLTSICEVVEHDKLIFKMIWKTKIVPSSNGQWSEALEYPNKQAEEALVYIFKQIGAEEAAETVEATEQVEETEEPLDELTEDLDTEQSKLAFCGYQKPRDNGHLSLSLNDPATKFAFLKRFSQLTGHFFPDPAAQSITTVQEAVTYVQQIMKSKPKKLADYLAKNQQYKKAPNVKVFAKRQKRSDRDEDLGRKKLIEAELRARGLLE</sequence>
<dbReference type="Proteomes" id="UP000248961">
    <property type="component" value="Unassembled WGS sequence"/>
</dbReference>